<sequence>MKKTLPLVLAAMLGCAANAAEPPKAPAPARTGAGPAYSEQQFDAAYQHLKKMLAQMERIKATKDPQERERLLLEHRQSMRDGALAMRRLECQAEKGRDCPWQSGHRGPHDRMGMMERRMDMMQMMMEQMIEHEGQNPPAPRQDDPSAHR</sequence>
<proteinExistence type="predicted"/>
<keyword evidence="2" id="KW-0732">Signal</keyword>
<evidence type="ECO:0000313" key="3">
    <source>
        <dbReference type="EMBL" id="MTW10033.1"/>
    </source>
</evidence>
<dbReference type="EMBL" id="WNKX01000003">
    <property type="protein sequence ID" value="MTW10033.1"/>
    <property type="molecule type" value="Genomic_DNA"/>
</dbReference>
<dbReference type="PROSITE" id="PS51257">
    <property type="entry name" value="PROKAR_LIPOPROTEIN"/>
    <property type="match status" value="1"/>
</dbReference>
<evidence type="ECO:0000313" key="4">
    <source>
        <dbReference type="Proteomes" id="UP000472320"/>
    </source>
</evidence>
<feature type="signal peptide" evidence="2">
    <location>
        <begin position="1"/>
        <end position="19"/>
    </location>
</feature>
<evidence type="ECO:0000256" key="2">
    <source>
        <dbReference type="SAM" id="SignalP"/>
    </source>
</evidence>
<dbReference type="OrthoDB" id="8929854at2"/>
<dbReference type="AlphaFoldDB" id="A0A6L6QEC3"/>
<organism evidence="3 4">
    <name type="scientific">Massilia eburnea</name>
    <dbReference type="NCBI Taxonomy" id="1776165"/>
    <lineage>
        <taxon>Bacteria</taxon>
        <taxon>Pseudomonadati</taxon>
        <taxon>Pseudomonadota</taxon>
        <taxon>Betaproteobacteria</taxon>
        <taxon>Burkholderiales</taxon>
        <taxon>Oxalobacteraceae</taxon>
        <taxon>Telluria group</taxon>
        <taxon>Massilia</taxon>
    </lineage>
</organism>
<accession>A0A6L6QEC3</accession>
<evidence type="ECO:0000256" key="1">
    <source>
        <dbReference type="SAM" id="MobiDB-lite"/>
    </source>
</evidence>
<feature type="region of interest" description="Disordered" evidence="1">
    <location>
        <begin position="130"/>
        <end position="149"/>
    </location>
</feature>
<comment type="caution">
    <text evidence="3">The sequence shown here is derived from an EMBL/GenBank/DDBJ whole genome shotgun (WGS) entry which is preliminary data.</text>
</comment>
<reference evidence="3 4" key="1">
    <citation type="submission" date="2019-11" db="EMBL/GenBank/DDBJ databases">
        <title>Type strains purchased from KCTC, JCM and DSMZ.</title>
        <authorList>
            <person name="Lu H."/>
        </authorList>
    </citation>
    <scope>NUCLEOTIDE SEQUENCE [LARGE SCALE GENOMIC DNA]</scope>
    <source>
        <strain evidence="3 4">JCM 31587</strain>
    </source>
</reference>
<gene>
    <name evidence="3" type="ORF">GM658_05415</name>
</gene>
<feature type="chain" id="PRO_5027016146" evidence="2">
    <location>
        <begin position="20"/>
        <end position="149"/>
    </location>
</feature>
<dbReference type="RefSeq" id="WP_155452980.1">
    <property type="nucleotide sequence ID" value="NZ_WNKX01000003.1"/>
</dbReference>
<protein>
    <submittedName>
        <fullName evidence="3">Uncharacterized protein</fullName>
    </submittedName>
</protein>
<name>A0A6L6QEC3_9BURK</name>
<dbReference type="Proteomes" id="UP000472320">
    <property type="component" value="Unassembled WGS sequence"/>
</dbReference>
<keyword evidence="4" id="KW-1185">Reference proteome</keyword>